<organism evidence="1 2">
    <name type="scientific">Auriscalpium vulgare</name>
    <dbReference type="NCBI Taxonomy" id="40419"/>
    <lineage>
        <taxon>Eukaryota</taxon>
        <taxon>Fungi</taxon>
        <taxon>Dikarya</taxon>
        <taxon>Basidiomycota</taxon>
        <taxon>Agaricomycotina</taxon>
        <taxon>Agaricomycetes</taxon>
        <taxon>Russulales</taxon>
        <taxon>Auriscalpiaceae</taxon>
        <taxon>Auriscalpium</taxon>
    </lineage>
</organism>
<accession>A0ACB8S133</accession>
<reference evidence="1" key="2">
    <citation type="journal article" date="2022" name="New Phytol.">
        <title>Evolutionary transition to the ectomycorrhizal habit in the genomes of a hyperdiverse lineage of mushroom-forming fungi.</title>
        <authorList>
            <person name="Looney B."/>
            <person name="Miyauchi S."/>
            <person name="Morin E."/>
            <person name="Drula E."/>
            <person name="Courty P.E."/>
            <person name="Kohler A."/>
            <person name="Kuo A."/>
            <person name="LaButti K."/>
            <person name="Pangilinan J."/>
            <person name="Lipzen A."/>
            <person name="Riley R."/>
            <person name="Andreopoulos W."/>
            <person name="He G."/>
            <person name="Johnson J."/>
            <person name="Nolan M."/>
            <person name="Tritt A."/>
            <person name="Barry K.W."/>
            <person name="Grigoriev I.V."/>
            <person name="Nagy L.G."/>
            <person name="Hibbett D."/>
            <person name="Henrissat B."/>
            <person name="Matheny P.B."/>
            <person name="Labbe J."/>
            <person name="Martin F.M."/>
        </authorList>
    </citation>
    <scope>NUCLEOTIDE SEQUENCE</scope>
    <source>
        <strain evidence="1">FP105234-sp</strain>
    </source>
</reference>
<dbReference type="Proteomes" id="UP000814033">
    <property type="component" value="Unassembled WGS sequence"/>
</dbReference>
<gene>
    <name evidence="1" type="ORF">FA95DRAFT_775993</name>
</gene>
<protein>
    <submittedName>
        <fullName evidence="1">Uncharacterized protein</fullName>
    </submittedName>
</protein>
<proteinExistence type="predicted"/>
<sequence length="112" mass="12469">MAFSTQRLPQRVPTTPLTYSIAGSSEHSSRYTPEKVLVNAPTDQNSRWSGVHESPTACKQWLLLRLDALSVVGQCLHSHAIAQVDHCELRVVFQSVSRLERCVVLRPCSKGL</sequence>
<dbReference type="EMBL" id="MU275868">
    <property type="protein sequence ID" value="KAI0049848.1"/>
    <property type="molecule type" value="Genomic_DNA"/>
</dbReference>
<evidence type="ECO:0000313" key="1">
    <source>
        <dbReference type="EMBL" id="KAI0049848.1"/>
    </source>
</evidence>
<keyword evidence="2" id="KW-1185">Reference proteome</keyword>
<reference evidence="1" key="1">
    <citation type="submission" date="2021-02" db="EMBL/GenBank/DDBJ databases">
        <authorList>
            <consortium name="DOE Joint Genome Institute"/>
            <person name="Ahrendt S."/>
            <person name="Looney B.P."/>
            <person name="Miyauchi S."/>
            <person name="Morin E."/>
            <person name="Drula E."/>
            <person name="Courty P.E."/>
            <person name="Chicoki N."/>
            <person name="Fauchery L."/>
            <person name="Kohler A."/>
            <person name="Kuo A."/>
            <person name="Labutti K."/>
            <person name="Pangilinan J."/>
            <person name="Lipzen A."/>
            <person name="Riley R."/>
            <person name="Andreopoulos W."/>
            <person name="He G."/>
            <person name="Johnson J."/>
            <person name="Barry K.W."/>
            <person name="Grigoriev I.V."/>
            <person name="Nagy L."/>
            <person name="Hibbett D."/>
            <person name="Henrissat B."/>
            <person name="Matheny P.B."/>
            <person name="Labbe J."/>
            <person name="Martin F."/>
        </authorList>
    </citation>
    <scope>NUCLEOTIDE SEQUENCE</scope>
    <source>
        <strain evidence="1">FP105234-sp</strain>
    </source>
</reference>
<name>A0ACB8S133_9AGAM</name>
<evidence type="ECO:0000313" key="2">
    <source>
        <dbReference type="Proteomes" id="UP000814033"/>
    </source>
</evidence>
<comment type="caution">
    <text evidence="1">The sequence shown here is derived from an EMBL/GenBank/DDBJ whole genome shotgun (WGS) entry which is preliminary data.</text>
</comment>